<organism evidence="2">
    <name type="scientific">Arundo donax</name>
    <name type="common">Giant reed</name>
    <name type="synonym">Donax arundinaceus</name>
    <dbReference type="NCBI Taxonomy" id="35708"/>
    <lineage>
        <taxon>Eukaryota</taxon>
        <taxon>Viridiplantae</taxon>
        <taxon>Streptophyta</taxon>
        <taxon>Embryophyta</taxon>
        <taxon>Tracheophyta</taxon>
        <taxon>Spermatophyta</taxon>
        <taxon>Magnoliopsida</taxon>
        <taxon>Liliopsida</taxon>
        <taxon>Poales</taxon>
        <taxon>Poaceae</taxon>
        <taxon>PACMAD clade</taxon>
        <taxon>Arundinoideae</taxon>
        <taxon>Arundineae</taxon>
        <taxon>Arundo</taxon>
    </lineage>
</organism>
<proteinExistence type="predicted"/>
<sequence length="85" mass="9300">MRRPSSSMAASFIHGLPRPRPPPPARGSPAPRWEEAAEGPLLAEKREEESLDARSRERGGDAAGEEWKEETAVLFSPSSWLGDCT</sequence>
<protein>
    <submittedName>
        <fullName evidence="2">Uncharacterized protein</fullName>
    </submittedName>
</protein>
<reference evidence="2" key="1">
    <citation type="submission" date="2014-09" db="EMBL/GenBank/DDBJ databases">
        <authorList>
            <person name="Magalhaes I.L.F."/>
            <person name="Oliveira U."/>
            <person name="Santos F.R."/>
            <person name="Vidigal T.H.D.A."/>
            <person name="Brescovit A.D."/>
            <person name="Santos A.J."/>
        </authorList>
    </citation>
    <scope>NUCLEOTIDE SEQUENCE</scope>
    <source>
        <tissue evidence="2">Shoot tissue taken approximately 20 cm above the soil surface</tissue>
    </source>
</reference>
<dbReference type="AlphaFoldDB" id="A0A0A9E6M2"/>
<evidence type="ECO:0000313" key="2">
    <source>
        <dbReference type="EMBL" id="JAD94658.1"/>
    </source>
</evidence>
<feature type="region of interest" description="Disordered" evidence="1">
    <location>
        <begin position="1"/>
        <end position="85"/>
    </location>
</feature>
<dbReference type="EMBL" id="GBRH01203237">
    <property type="protein sequence ID" value="JAD94658.1"/>
    <property type="molecule type" value="Transcribed_RNA"/>
</dbReference>
<name>A0A0A9E6M2_ARUDO</name>
<accession>A0A0A9E6M2</accession>
<reference evidence="2" key="2">
    <citation type="journal article" date="2015" name="Data Brief">
        <title>Shoot transcriptome of the giant reed, Arundo donax.</title>
        <authorList>
            <person name="Barrero R.A."/>
            <person name="Guerrero F.D."/>
            <person name="Moolhuijzen P."/>
            <person name="Goolsby J.A."/>
            <person name="Tidwell J."/>
            <person name="Bellgard S.E."/>
            <person name="Bellgard M.I."/>
        </authorList>
    </citation>
    <scope>NUCLEOTIDE SEQUENCE</scope>
    <source>
        <tissue evidence="2">Shoot tissue taken approximately 20 cm above the soil surface</tissue>
    </source>
</reference>
<evidence type="ECO:0000256" key="1">
    <source>
        <dbReference type="SAM" id="MobiDB-lite"/>
    </source>
</evidence>
<feature type="compositionally biased region" description="Basic and acidic residues" evidence="1">
    <location>
        <begin position="43"/>
        <end position="71"/>
    </location>
</feature>